<accession>A0A1E7FVF0</accession>
<dbReference type="OrthoDB" id="47664at2759"/>
<reference evidence="4 5" key="1">
    <citation type="submission" date="2016-09" db="EMBL/GenBank/DDBJ databases">
        <title>Extensive genetic diversity and differential bi-allelic expression allows diatom success in the polar Southern Ocean.</title>
        <authorList>
            <consortium name="DOE Joint Genome Institute"/>
            <person name="Mock T."/>
            <person name="Otillar R.P."/>
            <person name="Strauss J."/>
            <person name="Dupont C."/>
            <person name="Frickenhaus S."/>
            <person name="Maumus F."/>
            <person name="Mcmullan M."/>
            <person name="Sanges R."/>
            <person name="Schmutz J."/>
            <person name="Toseland A."/>
            <person name="Valas R."/>
            <person name="Veluchamy A."/>
            <person name="Ward B.J."/>
            <person name="Allen A."/>
            <person name="Barry K."/>
            <person name="Falciatore A."/>
            <person name="Ferrante M."/>
            <person name="Fortunato A.E."/>
            <person name="Gloeckner G."/>
            <person name="Gruber A."/>
            <person name="Hipkin R."/>
            <person name="Janech M."/>
            <person name="Kroth P."/>
            <person name="Leese F."/>
            <person name="Lindquist E."/>
            <person name="Lyon B.R."/>
            <person name="Martin J."/>
            <person name="Mayer C."/>
            <person name="Parker M."/>
            <person name="Quesneville H."/>
            <person name="Raymond J."/>
            <person name="Uhlig C."/>
            <person name="Valentin K.U."/>
            <person name="Worden A.Z."/>
            <person name="Armbrust E.V."/>
            <person name="Bowler C."/>
            <person name="Green B."/>
            <person name="Moulton V."/>
            <person name="Van Oosterhout C."/>
            <person name="Grigoriev I."/>
        </authorList>
    </citation>
    <scope>NUCLEOTIDE SEQUENCE [LARGE SCALE GENOMIC DNA]</scope>
    <source>
        <strain evidence="4 5">CCMP1102</strain>
    </source>
</reference>
<evidence type="ECO:0000256" key="1">
    <source>
        <dbReference type="SAM" id="Coils"/>
    </source>
</evidence>
<name>A0A1E7FVF0_9STRA</name>
<dbReference type="InterPro" id="IPR036869">
    <property type="entry name" value="J_dom_sf"/>
</dbReference>
<dbReference type="Gene3D" id="1.10.287.110">
    <property type="entry name" value="DnaJ domain"/>
    <property type="match status" value="1"/>
</dbReference>
<feature type="coiled-coil region" evidence="1">
    <location>
        <begin position="216"/>
        <end position="250"/>
    </location>
</feature>
<keyword evidence="1" id="KW-0175">Coiled coil</keyword>
<organism evidence="4 5">
    <name type="scientific">Fragilariopsis cylindrus CCMP1102</name>
    <dbReference type="NCBI Taxonomy" id="635003"/>
    <lineage>
        <taxon>Eukaryota</taxon>
        <taxon>Sar</taxon>
        <taxon>Stramenopiles</taxon>
        <taxon>Ochrophyta</taxon>
        <taxon>Bacillariophyta</taxon>
        <taxon>Bacillariophyceae</taxon>
        <taxon>Bacillariophycidae</taxon>
        <taxon>Bacillariales</taxon>
        <taxon>Bacillariaceae</taxon>
        <taxon>Fragilariopsis</taxon>
    </lineage>
</organism>
<sequence>MVQQQMNMMIATLCLFVREPQKEVSGGNRKINSEEDEEKELTLYEILRTSPTDTRSEIKSQYIALARISHPDAQISKEKTKEGEGEGGIDDKEDVVDFQQIAEAWRTLGNPQSRRKYDRELKAKEWGEKAQRLTNEQSEDGTSNNTNIDINNDNNNSTMINNIDNDGISEMVYDQVVDDQVVSNGLKQDKTTETTLTDTFISAIEAGRQAGRDVDTLELNEKSSELHEQAKNEEEKAKHVFEELDSVKERRLFATLQSTEFALSSNEAEEVLERLNSDDNVSFMNRSIKTAVIIKEIQSLRNTETQFTKKLESYTEVDHEWNEWLIKHEEAKENLSEKKKKEIEARKILDTAQKMVIEAKSDVVKVLSTLRGVEQEVRKRAQEMDRVSTTLSRKQERVRNALRRKTELLKGAIEVEYITEQEVIMLRKKEVQLLGESRQIATMVSRLQSRANKLKVRADALEQWKK</sequence>
<keyword evidence="5" id="KW-1185">Reference proteome</keyword>
<feature type="region of interest" description="Disordered" evidence="2">
    <location>
        <begin position="127"/>
        <end position="153"/>
    </location>
</feature>
<evidence type="ECO:0000313" key="4">
    <source>
        <dbReference type="EMBL" id="OEU22131.1"/>
    </source>
</evidence>
<dbReference type="AlphaFoldDB" id="A0A1E7FVF0"/>
<dbReference type="Pfam" id="PF00226">
    <property type="entry name" value="DnaJ"/>
    <property type="match status" value="1"/>
</dbReference>
<dbReference type="PROSITE" id="PS50076">
    <property type="entry name" value="DNAJ_2"/>
    <property type="match status" value="1"/>
</dbReference>
<feature type="domain" description="J" evidence="3">
    <location>
        <begin position="42"/>
        <end position="121"/>
    </location>
</feature>
<dbReference type="InParanoid" id="A0A1E7FVF0"/>
<dbReference type="Proteomes" id="UP000095751">
    <property type="component" value="Unassembled WGS sequence"/>
</dbReference>
<dbReference type="PANTHER" id="PTHR45432">
    <property type="entry name" value="CHAPERONE PROTEIN DNAJ 11, CHLOROPLASTIC-LIKE"/>
    <property type="match status" value="1"/>
</dbReference>
<dbReference type="SUPFAM" id="SSF46565">
    <property type="entry name" value="Chaperone J-domain"/>
    <property type="match status" value="1"/>
</dbReference>
<dbReference type="CDD" id="cd06257">
    <property type="entry name" value="DnaJ"/>
    <property type="match status" value="1"/>
</dbReference>
<protein>
    <recommendedName>
        <fullName evidence="3">J domain-containing protein</fullName>
    </recommendedName>
</protein>
<proteinExistence type="predicted"/>
<evidence type="ECO:0000259" key="3">
    <source>
        <dbReference type="PROSITE" id="PS50076"/>
    </source>
</evidence>
<dbReference type="KEGG" id="fcy:FRACYDRAFT_258935"/>
<evidence type="ECO:0000256" key="2">
    <source>
        <dbReference type="SAM" id="MobiDB-lite"/>
    </source>
</evidence>
<evidence type="ECO:0000313" key="5">
    <source>
        <dbReference type="Proteomes" id="UP000095751"/>
    </source>
</evidence>
<gene>
    <name evidence="4" type="ORF">FRACYDRAFT_258935</name>
</gene>
<dbReference type="PANTHER" id="PTHR45432:SF2">
    <property type="entry name" value="CHAPERONE PROTEIN DNAJ 11, CHLOROPLASTIC"/>
    <property type="match status" value="1"/>
</dbReference>
<dbReference type="InterPro" id="IPR001623">
    <property type="entry name" value="DnaJ_domain"/>
</dbReference>
<dbReference type="EMBL" id="KV784353">
    <property type="protein sequence ID" value="OEU22131.1"/>
    <property type="molecule type" value="Genomic_DNA"/>
</dbReference>
<feature type="compositionally biased region" description="Low complexity" evidence="2">
    <location>
        <begin position="142"/>
        <end position="153"/>
    </location>
</feature>
<dbReference type="SMART" id="SM00271">
    <property type="entry name" value="DnaJ"/>
    <property type="match status" value="1"/>
</dbReference>